<dbReference type="Pfam" id="PF13602">
    <property type="entry name" value="ADH_zinc_N_2"/>
    <property type="match status" value="1"/>
</dbReference>
<dbReference type="Gene3D" id="3.90.180.10">
    <property type="entry name" value="Medium-chain alcohol dehydrogenases, catalytic domain"/>
    <property type="match status" value="1"/>
</dbReference>
<evidence type="ECO:0000313" key="5">
    <source>
        <dbReference type="Proteomes" id="UP001604282"/>
    </source>
</evidence>
<comment type="caution">
    <text evidence="4">The sequence shown here is derived from an EMBL/GenBank/DDBJ whole genome shotgun (WGS) entry which is preliminary data.</text>
</comment>
<dbReference type="Gene3D" id="3.40.50.720">
    <property type="entry name" value="NAD(P)-binding Rossmann-like Domain"/>
    <property type="match status" value="1"/>
</dbReference>
<dbReference type="PANTHER" id="PTHR48106">
    <property type="entry name" value="QUINONE OXIDOREDUCTASE PIG3-RELATED"/>
    <property type="match status" value="1"/>
</dbReference>
<feature type="domain" description="Enoyl reductase (ER)" evidence="3">
    <location>
        <begin position="10"/>
        <end position="300"/>
    </location>
</feature>
<proteinExistence type="predicted"/>
<gene>
    <name evidence="4" type="ORF">ACGFYS_36580</name>
</gene>
<evidence type="ECO:0000256" key="2">
    <source>
        <dbReference type="ARBA" id="ARBA00023002"/>
    </source>
</evidence>
<keyword evidence="2" id="KW-0560">Oxidoreductase</keyword>
<dbReference type="PANTHER" id="PTHR48106:SF13">
    <property type="entry name" value="QUINONE OXIDOREDUCTASE-RELATED"/>
    <property type="match status" value="1"/>
</dbReference>
<dbReference type="SUPFAM" id="SSF51735">
    <property type="entry name" value="NAD(P)-binding Rossmann-fold domains"/>
    <property type="match status" value="1"/>
</dbReference>
<dbReference type="InterPro" id="IPR020843">
    <property type="entry name" value="ER"/>
</dbReference>
<evidence type="ECO:0000256" key="1">
    <source>
        <dbReference type="ARBA" id="ARBA00022857"/>
    </source>
</evidence>
<name>A0ABW7C4Y6_9ACTN</name>
<evidence type="ECO:0000313" key="4">
    <source>
        <dbReference type="EMBL" id="MFG3194423.1"/>
    </source>
</evidence>
<evidence type="ECO:0000259" key="3">
    <source>
        <dbReference type="SMART" id="SM00829"/>
    </source>
</evidence>
<sequence>MLAIRFDRFGGPEVLTPVDVPAPVPGPGEVLVAVEAAGVNFADTFQVDGSYLDPALLPHVPGGEVVGRTEDGRRVLAKVAHGYAELAVAREAALVEVPEELDAARALALLTQGLTAWHLLRSAARLRPGESVVVHSAAGGVGSLAVQLAREFGAGRVLAQASTPDKERLALDLGADEPARYPLARRADVILDAAGGELFAHALGSLADFGRLVTYGNASRAAFAALDPGRLGRLNASVVGFWLRPTLALPGALDGPLKELFALTLQGRLRPVAGPEYPLAQARTAHEELLARRTTGKVVLRPGAV</sequence>
<keyword evidence="1" id="KW-0521">NADP</keyword>
<accession>A0ABW7C4Y6</accession>
<dbReference type="InterPro" id="IPR036291">
    <property type="entry name" value="NAD(P)-bd_dom_sf"/>
</dbReference>
<keyword evidence="5" id="KW-1185">Reference proteome</keyword>
<dbReference type="SMART" id="SM00829">
    <property type="entry name" value="PKS_ER"/>
    <property type="match status" value="1"/>
</dbReference>
<dbReference type="EMBL" id="JBICZW010000052">
    <property type="protein sequence ID" value="MFG3194423.1"/>
    <property type="molecule type" value="Genomic_DNA"/>
</dbReference>
<dbReference type="Pfam" id="PF08240">
    <property type="entry name" value="ADH_N"/>
    <property type="match status" value="1"/>
</dbReference>
<dbReference type="InterPro" id="IPR011032">
    <property type="entry name" value="GroES-like_sf"/>
</dbReference>
<reference evidence="4 5" key="1">
    <citation type="submission" date="2024-10" db="EMBL/GenBank/DDBJ databases">
        <title>The Natural Products Discovery Center: Release of the First 8490 Sequenced Strains for Exploring Actinobacteria Biosynthetic Diversity.</title>
        <authorList>
            <person name="Kalkreuter E."/>
            <person name="Kautsar S.A."/>
            <person name="Yang D."/>
            <person name="Bader C.D."/>
            <person name="Teijaro C.N."/>
            <person name="Fluegel L."/>
            <person name="Davis C.M."/>
            <person name="Simpson J.R."/>
            <person name="Lauterbach L."/>
            <person name="Steele A.D."/>
            <person name="Gui C."/>
            <person name="Meng S."/>
            <person name="Li G."/>
            <person name="Viehrig K."/>
            <person name="Ye F."/>
            <person name="Su P."/>
            <person name="Kiefer A.F."/>
            <person name="Nichols A."/>
            <person name="Cepeda A.J."/>
            <person name="Yan W."/>
            <person name="Fan B."/>
            <person name="Jiang Y."/>
            <person name="Adhikari A."/>
            <person name="Zheng C.-J."/>
            <person name="Schuster L."/>
            <person name="Cowan T.M."/>
            <person name="Smanski M.J."/>
            <person name="Chevrette M.G."/>
            <person name="De Carvalho L.P.S."/>
            <person name="Shen B."/>
        </authorList>
    </citation>
    <scope>NUCLEOTIDE SEQUENCE [LARGE SCALE GENOMIC DNA]</scope>
    <source>
        <strain evidence="4 5">NPDC048229</strain>
    </source>
</reference>
<dbReference type="RefSeq" id="WP_392016948.1">
    <property type="nucleotide sequence ID" value="NZ_JBIBSS010000042.1"/>
</dbReference>
<dbReference type="SUPFAM" id="SSF50129">
    <property type="entry name" value="GroES-like"/>
    <property type="match status" value="1"/>
</dbReference>
<protein>
    <submittedName>
        <fullName evidence="4">Zinc-binding alcohol dehydrogenase family protein</fullName>
    </submittedName>
</protein>
<dbReference type="InterPro" id="IPR013154">
    <property type="entry name" value="ADH-like_N"/>
</dbReference>
<dbReference type="Proteomes" id="UP001604282">
    <property type="component" value="Unassembled WGS sequence"/>
</dbReference>
<organism evidence="4 5">
    <name type="scientific">Streptomyces omiyaensis</name>
    <dbReference type="NCBI Taxonomy" id="68247"/>
    <lineage>
        <taxon>Bacteria</taxon>
        <taxon>Bacillati</taxon>
        <taxon>Actinomycetota</taxon>
        <taxon>Actinomycetes</taxon>
        <taxon>Kitasatosporales</taxon>
        <taxon>Streptomycetaceae</taxon>
        <taxon>Streptomyces</taxon>
    </lineage>
</organism>